<keyword evidence="2" id="KW-1185">Reference proteome</keyword>
<name>A0A2Z7A2D9_9LAMI</name>
<sequence>MDMLAVITRMLERQSERSGKSHEEDVAELFRKQGPRSFRALQIHLLLRSGSVLWRPFSPIWVSRTLTGFDVLSS</sequence>
<evidence type="ECO:0000313" key="1">
    <source>
        <dbReference type="EMBL" id="KZV06603.1"/>
    </source>
</evidence>
<dbReference type="Proteomes" id="UP000250235">
    <property type="component" value="Unassembled WGS sequence"/>
</dbReference>
<organism evidence="1 2">
    <name type="scientific">Dorcoceras hygrometricum</name>
    <dbReference type="NCBI Taxonomy" id="472368"/>
    <lineage>
        <taxon>Eukaryota</taxon>
        <taxon>Viridiplantae</taxon>
        <taxon>Streptophyta</taxon>
        <taxon>Embryophyta</taxon>
        <taxon>Tracheophyta</taxon>
        <taxon>Spermatophyta</taxon>
        <taxon>Magnoliopsida</taxon>
        <taxon>eudicotyledons</taxon>
        <taxon>Gunneridae</taxon>
        <taxon>Pentapetalae</taxon>
        <taxon>asterids</taxon>
        <taxon>lamiids</taxon>
        <taxon>Lamiales</taxon>
        <taxon>Gesneriaceae</taxon>
        <taxon>Didymocarpoideae</taxon>
        <taxon>Trichosporeae</taxon>
        <taxon>Loxocarpinae</taxon>
        <taxon>Dorcoceras</taxon>
    </lineage>
</organism>
<dbReference type="EMBL" id="KV073547">
    <property type="protein sequence ID" value="KZV06603.1"/>
    <property type="molecule type" value="Genomic_DNA"/>
</dbReference>
<accession>A0A2Z7A2D9</accession>
<gene>
    <name evidence="1" type="ORF">F511_45916</name>
</gene>
<reference evidence="1 2" key="1">
    <citation type="journal article" date="2015" name="Proc. Natl. Acad. Sci. U.S.A.">
        <title>The resurrection genome of Boea hygrometrica: A blueprint for survival of dehydration.</title>
        <authorList>
            <person name="Xiao L."/>
            <person name="Yang G."/>
            <person name="Zhang L."/>
            <person name="Yang X."/>
            <person name="Zhao S."/>
            <person name="Ji Z."/>
            <person name="Zhou Q."/>
            <person name="Hu M."/>
            <person name="Wang Y."/>
            <person name="Chen M."/>
            <person name="Xu Y."/>
            <person name="Jin H."/>
            <person name="Xiao X."/>
            <person name="Hu G."/>
            <person name="Bao F."/>
            <person name="Hu Y."/>
            <person name="Wan P."/>
            <person name="Li L."/>
            <person name="Deng X."/>
            <person name="Kuang T."/>
            <person name="Xiang C."/>
            <person name="Zhu J.K."/>
            <person name="Oliver M.J."/>
            <person name="He Y."/>
        </authorList>
    </citation>
    <scope>NUCLEOTIDE SEQUENCE [LARGE SCALE GENOMIC DNA]</scope>
    <source>
        <strain evidence="2">cv. XS01</strain>
    </source>
</reference>
<protein>
    <submittedName>
        <fullName evidence="1">Uncharacterized protein</fullName>
    </submittedName>
</protein>
<proteinExistence type="predicted"/>
<dbReference type="AlphaFoldDB" id="A0A2Z7A2D9"/>
<evidence type="ECO:0000313" key="2">
    <source>
        <dbReference type="Proteomes" id="UP000250235"/>
    </source>
</evidence>